<dbReference type="AlphaFoldDB" id="A0A382VBQ2"/>
<feature type="transmembrane region" description="Helical" evidence="1">
    <location>
        <begin position="12"/>
        <end position="33"/>
    </location>
</feature>
<gene>
    <name evidence="2" type="ORF">METZ01_LOCUS396778</name>
</gene>
<feature type="transmembrane region" description="Helical" evidence="1">
    <location>
        <begin position="39"/>
        <end position="60"/>
    </location>
</feature>
<name>A0A382VBQ2_9ZZZZ</name>
<keyword evidence="1" id="KW-0472">Membrane</keyword>
<keyword evidence="1" id="KW-1133">Transmembrane helix</keyword>
<protein>
    <submittedName>
        <fullName evidence="2">Uncharacterized protein</fullName>
    </submittedName>
</protein>
<accession>A0A382VBQ2</accession>
<proteinExistence type="predicted"/>
<dbReference type="EMBL" id="UINC01150725">
    <property type="protein sequence ID" value="SVD43924.1"/>
    <property type="molecule type" value="Genomic_DNA"/>
</dbReference>
<evidence type="ECO:0000256" key="1">
    <source>
        <dbReference type="SAM" id="Phobius"/>
    </source>
</evidence>
<organism evidence="2">
    <name type="scientific">marine metagenome</name>
    <dbReference type="NCBI Taxonomy" id="408172"/>
    <lineage>
        <taxon>unclassified sequences</taxon>
        <taxon>metagenomes</taxon>
        <taxon>ecological metagenomes</taxon>
    </lineage>
</organism>
<sequence length="73" mass="8194">MRIKYIKPKKLKVLIALFFGTAGMGIYVGLEIATGYQSLYITLLGVINLCLGGLVAYLLLTQKPRVRDSRKYK</sequence>
<evidence type="ECO:0000313" key="2">
    <source>
        <dbReference type="EMBL" id="SVD43924.1"/>
    </source>
</evidence>
<reference evidence="2" key="1">
    <citation type="submission" date="2018-05" db="EMBL/GenBank/DDBJ databases">
        <authorList>
            <person name="Lanie J.A."/>
            <person name="Ng W.-L."/>
            <person name="Kazmierczak K.M."/>
            <person name="Andrzejewski T.M."/>
            <person name="Davidsen T.M."/>
            <person name="Wayne K.J."/>
            <person name="Tettelin H."/>
            <person name="Glass J.I."/>
            <person name="Rusch D."/>
            <person name="Podicherti R."/>
            <person name="Tsui H.-C.T."/>
            <person name="Winkler M.E."/>
        </authorList>
    </citation>
    <scope>NUCLEOTIDE SEQUENCE</scope>
</reference>
<keyword evidence="1" id="KW-0812">Transmembrane</keyword>